<evidence type="ECO:0000256" key="1">
    <source>
        <dbReference type="SAM" id="MobiDB-lite"/>
    </source>
</evidence>
<name>A0A834UEB3_VESPE</name>
<feature type="compositionally biased region" description="Basic and acidic residues" evidence="1">
    <location>
        <begin position="133"/>
        <end position="146"/>
    </location>
</feature>
<feature type="region of interest" description="Disordered" evidence="1">
    <location>
        <begin position="115"/>
        <end position="146"/>
    </location>
</feature>
<evidence type="ECO:0000313" key="3">
    <source>
        <dbReference type="Proteomes" id="UP000600918"/>
    </source>
</evidence>
<comment type="caution">
    <text evidence="2">The sequence shown here is derived from an EMBL/GenBank/DDBJ whole genome shotgun (WGS) entry which is preliminary data.</text>
</comment>
<dbReference type="Proteomes" id="UP000600918">
    <property type="component" value="Unassembled WGS sequence"/>
</dbReference>
<dbReference type="AlphaFoldDB" id="A0A834UEB3"/>
<proteinExistence type="predicted"/>
<keyword evidence="3" id="KW-1185">Reference proteome</keyword>
<evidence type="ECO:0000313" key="2">
    <source>
        <dbReference type="EMBL" id="KAF7434226.1"/>
    </source>
</evidence>
<protein>
    <submittedName>
        <fullName evidence="2">Uncharacterized protein</fullName>
    </submittedName>
</protein>
<sequence length="146" mass="16382">MQPERGHLRSLVVRDAFCRTTAIQCQVSTSGKRRPLILKSTVTEDNIDSEYQLVVTATTTKLIVVSSSLSIVVQGLRINQPVRRRRKLGLAIYDDISRGPIGKFHRCDMTADTLDHSDNMREGQGKGSSLREIGLEDEKFKKTIKP</sequence>
<organism evidence="2 3">
    <name type="scientific">Vespula pensylvanica</name>
    <name type="common">Western yellow jacket</name>
    <name type="synonym">Wasp</name>
    <dbReference type="NCBI Taxonomy" id="30213"/>
    <lineage>
        <taxon>Eukaryota</taxon>
        <taxon>Metazoa</taxon>
        <taxon>Ecdysozoa</taxon>
        <taxon>Arthropoda</taxon>
        <taxon>Hexapoda</taxon>
        <taxon>Insecta</taxon>
        <taxon>Pterygota</taxon>
        <taxon>Neoptera</taxon>
        <taxon>Endopterygota</taxon>
        <taxon>Hymenoptera</taxon>
        <taxon>Apocrita</taxon>
        <taxon>Aculeata</taxon>
        <taxon>Vespoidea</taxon>
        <taxon>Vespidae</taxon>
        <taxon>Vespinae</taxon>
        <taxon>Vespula</taxon>
    </lineage>
</organism>
<gene>
    <name evidence="2" type="ORF">H0235_002417</name>
</gene>
<reference evidence="2" key="1">
    <citation type="journal article" date="2020" name="G3 (Bethesda)">
        <title>High-Quality Assemblies for Three Invasive Social Wasps from the &lt;i&gt;Vespula&lt;/i&gt; Genus.</title>
        <authorList>
            <person name="Harrop T.W.R."/>
            <person name="Guhlin J."/>
            <person name="McLaughlin G.M."/>
            <person name="Permina E."/>
            <person name="Stockwell P."/>
            <person name="Gilligan J."/>
            <person name="Le Lec M.F."/>
            <person name="Gruber M.A.M."/>
            <person name="Quinn O."/>
            <person name="Lovegrove M."/>
            <person name="Duncan E.J."/>
            <person name="Remnant E.J."/>
            <person name="Van Eeckhoven J."/>
            <person name="Graham B."/>
            <person name="Knapp R.A."/>
            <person name="Langford K.W."/>
            <person name="Kronenberg Z."/>
            <person name="Press M.O."/>
            <person name="Eacker S.M."/>
            <person name="Wilson-Rankin E.E."/>
            <person name="Purcell J."/>
            <person name="Lester P.J."/>
            <person name="Dearden P.K."/>
        </authorList>
    </citation>
    <scope>NUCLEOTIDE SEQUENCE</scope>
    <source>
        <strain evidence="2">Volc-1</strain>
    </source>
</reference>
<feature type="compositionally biased region" description="Basic and acidic residues" evidence="1">
    <location>
        <begin position="115"/>
        <end position="124"/>
    </location>
</feature>
<accession>A0A834UEB3</accession>
<dbReference type="EMBL" id="JACSDY010000002">
    <property type="protein sequence ID" value="KAF7434226.1"/>
    <property type="molecule type" value="Genomic_DNA"/>
</dbReference>